<dbReference type="Proteomes" id="UP000806542">
    <property type="component" value="Unassembled WGS sequence"/>
</dbReference>
<dbReference type="EMBL" id="JADCKB010000025">
    <property type="protein sequence ID" value="MBE5040889.1"/>
    <property type="molecule type" value="Genomic_DNA"/>
</dbReference>
<dbReference type="InterPro" id="IPR022627">
    <property type="entry name" value="DUF3502"/>
</dbReference>
<dbReference type="RefSeq" id="WP_226393430.1">
    <property type="nucleotide sequence ID" value="NZ_JADCKB010000025.1"/>
</dbReference>
<feature type="signal peptide" evidence="1">
    <location>
        <begin position="1"/>
        <end position="17"/>
    </location>
</feature>
<dbReference type="AlphaFoldDB" id="A0A9D5M554"/>
<gene>
    <name evidence="3" type="ORF">INF28_10500</name>
</gene>
<evidence type="ECO:0000313" key="4">
    <source>
        <dbReference type="Proteomes" id="UP000806542"/>
    </source>
</evidence>
<protein>
    <submittedName>
        <fullName evidence="3">Extracellular solute-binding protein</fullName>
    </submittedName>
</protein>
<evidence type="ECO:0000313" key="3">
    <source>
        <dbReference type="EMBL" id="MBE5040889.1"/>
    </source>
</evidence>
<name>A0A9D5M554_9FIRM</name>
<dbReference type="InterPro" id="IPR050490">
    <property type="entry name" value="Bact_solute-bd_prot1"/>
</dbReference>
<reference evidence="3" key="1">
    <citation type="submission" date="2020-10" db="EMBL/GenBank/DDBJ databases">
        <title>ChiBAC.</title>
        <authorList>
            <person name="Zenner C."/>
            <person name="Hitch T.C.A."/>
            <person name="Clavel T."/>
        </authorList>
    </citation>
    <scope>NUCLEOTIDE SEQUENCE</scope>
    <source>
        <strain evidence="3">DSM 107454</strain>
    </source>
</reference>
<evidence type="ECO:0000259" key="2">
    <source>
        <dbReference type="Pfam" id="PF12010"/>
    </source>
</evidence>
<comment type="caution">
    <text evidence="3">The sequence shown here is derived from an EMBL/GenBank/DDBJ whole genome shotgun (WGS) entry which is preliminary data.</text>
</comment>
<sequence length="518" mass="59270">MKRVLALFLAIAFAVIAGGCGNSGEQGAMLTEDPNEVPSDTYEINWYLMGTPQEDISSVEMAINDYLKDKINATVKIHAMDAAQYEQKMNTMIQAGEYFDIAFAARWMLDYFGNSEAGAYFPMGDYFDKYMPESSKQMDPDQLESIRVSDGKVYGLPVHKEYAGQIGWIYRKDIADKYGINMADYKTVESLKPVLETIKANEPDMQYPIDWDNDSAPRILVEQESNIFRNGMYSNLEVVNYMDTPEFKKACEVARDFYESGLVKKDVLTTHDTIQRMKEGKCFCMLSPLKPGKVEELFKNTNYEFAQQEITAARVDYMPGAASMQVISATSKNPARCMRFLELLNTDPVLMNLVIYGIEGKHYNKIDENTVQIKQGTTYDFSANAWAVGNNFIVYLTDKDDPQKHEKLKELNDNAERLVSNLFMFDDKGDNEMIQIQTELDVINSRYMAQATTGALDPGPILEQWKEEWKAAGGEKYIEEMSKQYEEFLKKYPEKVQETIEREKELYNIESKDDSLTE</sequence>
<proteinExistence type="predicted"/>
<dbReference type="Pfam" id="PF12010">
    <property type="entry name" value="DUF3502"/>
    <property type="match status" value="1"/>
</dbReference>
<dbReference type="InterPro" id="IPR006059">
    <property type="entry name" value="SBP"/>
</dbReference>
<evidence type="ECO:0000256" key="1">
    <source>
        <dbReference type="SAM" id="SignalP"/>
    </source>
</evidence>
<organism evidence="3 4">
    <name type="scientific">Ructibacterium gallinarum</name>
    <dbReference type="NCBI Taxonomy" id="2779355"/>
    <lineage>
        <taxon>Bacteria</taxon>
        <taxon>Bacillati</taxon>
        <taxon>Bacillota</taxon>
        <taxon>Clostridia</taxon>
        <taxon>Eubacteriales</taxon>
        <taxon>Oscillospiraceae</taxon>
        <taxon>Ructibacterium</taxon>
    </lineage>
</organism>
<dbReference type="SUPFAM" id="SSF53850">
    <property type="entry name" value="Periplasmic binding protein-like II"/>
    <property type="match status" value="1"/>
</dbReference>
<feature type="domain" description="DUF3502" evidence="2">
    <location>
        <begin position="438"/>
        <end position="490"/>
    </location>
</feature>
<dbReference type="PROSITE" id="PS51257">
    <property type="entry name" value="PROKAR_LIPOPROTEIN"/>
    <property type="match status" value="1"/>
</dbReference>
<dbReference type="PANTHER" id="PTHR43649">
    <property type="entry name" value="ARABINOSE-BINDING PROTEIN-RELATED"/>
    <property type="match status" value="1"/>
</dbReference>
<keyword evidence="4" id="KW-1185">Reference proteome</keyword>
<feature type="chain" id="PRO_5039501386" evidence="1">
    <location>
        <begin position="18"/>
        <end position="518"/>
    </location>
</feature>
<accession>A0A9D5M554</accession>
<dbReference type="PANTHER" id="PTHR43649:SF17">
    <property type="entry name" value="ABC TRANSPORTER SOLUTE BINDING PROTEIN-SUGAR TRANSPORT"/>
    <property type="match status" value="1"/>
</dbReference>
<keyword evidence="1" id="KW-0732">Signal</keyword>
<dbReference type="Gene3D" id="3.40.190.10">
    <property type="entry name" value="Periplasmic binding protein-like II"/>
    <property type="match status" value="1"/>
</dbReference>
<dbReference type="Pfam" id="PF13416">
    <property type="entry name" value="SBP_bac_8"/>
    <property type="match status" value="1"/>
</dbReference>